<accession>A0A8C3HTB1</accession>
<proteinExistence type="predicted"/>
<dbReference type="Proteomes" id="UP000694380">
    <property type="component" value="Unplaced"/>
</dbReference>
<keyword evidence="1" id="KW-0812">Transmembrane</keyword>
<dbReference type="Ensembl" id="ENSCPBT00000027037.1">
    <property type="protein sequence ID" value="ENSCPBP00000022951.1"/>
    <property type="gene ID" value="ENSCPBG00000016406.1"/>
</dbReference>
<feature type="transmembrane region" description="Helical" evidence="1">
    <location>
        <begin position="7"/>
        <end position="31"/>
    </location>
</feature>
<organism evidence="2 3">
    <name type="scientific">Chrysemys picta bellii</name>
    <name type="common">Western painted turtle</name>
    <name type="synonym">Emys bellii</name>
    <dbReference type="NCBI Taxonomy" id="8478"/>
    <lineage>
        <taxon>Eukaryota</taxon>
        <taxon>Metazoa</taxon>
        <taxon>Chordata</taxon>
        <taxon>Craniata</taxon>
        <taxon>Vertebrata</taxon>
        <taxon>Euteleostomi</taxon>
        <taxon>Archelosauria</taxon>
        <taxon>Testudinata</taxon>
        <taxon>Testudines</taxon>
        <taxon>Cryptodira</taxon>
        <taxon>Durocryptodira</taxon>
        <taxon>Testudinoidea</taxon>
        <taxon>Emydidae</taxon>
        <taxon>Chrysemys</taxon>
    </lineage>
</organism>
<dbReference type="AlphaFoldDB" id="A0A8C3HTB1"/>
<reference evidence="2" key="1">
    <citation type="submission" date="2025-08" db="UniProtKB">
        <authorList>
            <consortium name="Ensembl"/>
        </authorList>
    </citation>
    <scope>IDENTIFICATION</scope>
</reference>
<name>A0A8C3HTB1_CHRPI</name>
<keyword evidence="1" id="KW-0472">Membrane</keyword>
<reference evidence="2" key="2">
    <citation type="submission" date="2025-09" db="UniProtKB">
        <authorList>
            <consortium name="Ensembl"/>
        </authorList>
    </citation>
    <scope>IDENTIFICATION</scope>
</reference>
<sequence>MCTCIWVCVCVCIYIYIIENLCVCVCVWVQILNYTKAPLMLSKGPYLKKTKNPSWFSSRDFQMKDTVKSYGSL</sequence>
<evidence type="ECO:0000313" key="2">
    <source>
        <dbReference type="Ensembl" id="ENSCPBP00000022951.1"/>
    </source>
</evidence>
<keyword evidence="1" id="KW-1133">Transmembrane helix</keyword>
<keyword evidence="3" id="KW-1185">Reference proteome</keyword>
<evidence type="ECO:0000313" key="3">
    <source>
        <dbReference type="Proteomes" id="UP000694380"/>
    </source>
</evidence>
<protein>
    <submittedName>
        <fullName evidence="2">Uncharacterized protein</fullName>
    </submittedName>
</protein>
<evidence type="ECO:0000256" key="1">
    <source>
        <dbReference type="SAM" id="Phobius"/>
    </source>
</evidence>